<sequence>MAGRMANEMKNATAIRYAICPHCRSEARHGVRTCPGCEAAVSYGTPLVLVIVTLLATGWLGFHAHWFFYDSWLVALLLAAVAAGGVLVLLYEAFDERVVFRKKRRPW</sequence>
<protein>
    <recommendedName>
        <fullName evidence="4">Zinc ribbon domain-containing protein</fullName>
    </recommendedName>
</protein>
<evidence type="ECO:0000313" key="3">
    <source>
        <dbReference type="Proteomes" id="UP001430065"/>
    </source>
</evidence>
<keyword evidence="1" id="KW-0812">Transmembrane</keyword>
<keyword evidence="1" id="KW-0472">Membrane</keyword>
<keyword evidence="3" id="KW-1185">Reference proteome</keyword>
<accession>A0ABS2JWG1</accession>
<dbReference type="Proteomes" id="UP001430065">
    <property type="component" value="Unassembled WGS sequence"/>
</dbReference>
<keyword evidence="1" id="KW-1133">Transmembrane helix</keyword>
<comment type="caution">
    <text evidence="2">The sequence shown here is derived from an EMBL/GenBank/DDBJ whole genome shotgun (WGS) entry which is preliminary data.</text>
</comment>
<feature type="transmembrane region" description="Helical" evidence="1">
    <location>
        <begin position="47"/>
        <end position="66"/>
    </location>
</feature>
<dbReference type="EMBL" id="JADIKC010000010">
    <property type="protein sequence ID" value="MBM7123341.1"/>
    <property type="molecule type" value="Genomic_DNA"/>
</dbReference>
<proteinExistence type="predicted"/>
<name>A0ABS2JWG1_9GAMM</name>
<reference evidence="2 3" key="1">
    <citation type="submission" date="2020-10" db="EMBL/GenBank/DDBJ databases">
        <title>Phylogeny of dyella-like bacteria.</title>
        <authorList>
            <person name="Fu J."/>
        </authorList>
    </citation>
    <scope>NUCLEOTIDE SEQUENCE [LARGE SCALE GENOMIC DNA]</scope>
    <source>
        <strain evidence="2 3">THG-B117</strain>
    </source>
</reference>
<evidence type="ECO:0008006" key="4">
    <source>
        <dbReference type="Google" id="ProtNLM"/>
    </source>
</evidence>
<gene>
    <name evidence="2" type="ORF">ISP20_19415</name>
</gene>
<feature type="transmembrane region" description="Helical" evidence="1">
    <location>
        <begin position="72"/>
        <end position="94"/>
    </location>
</feature>
<organism evidence="2 3">
    <name type="scientific">Dyella kyungheensis</name>
    <dbReference type="NCBI Taxonomy" id="1242174"/>
    <lineage>
        <taxon>Bacteria</taxon>
        <taxon>Pseudomonadati</taxon>
        <taxon>Pseudomonadota</taxon>
        <taxon>Gammaproteobacteria</taxon>
        <taxon>Lysobacterales</taxon>
        <taxon>Rhodanobacteraceae</taxon>
        <taxon>Dyella</taxon>
    </lineage>
</organism>
<evidence type="ECO:0000313" key="2">
    <source>
        <dbReference type="EMBL" id="MBM7123341.1"/>
    </source>
</evidence>
<dbReference type="RefSeq" id="WP_204637787.1">
    <property type="nucleotide sequence ID" value="NZ_JADIKC010000010.1"/>
</dbReference>
<evidence type="ECO:0000256" key="1">
    <source>
        <dbReference type="SAM" id="Phobius"/>
    </source>
</evidence>